<proteinExistence type="predicted"/>
<dbReference type="Proteomes" id="UP000276133">
    <property type="component" value="Unassembled WGS sequence"/>
</dbReference>
<organism evidence="2 3">
    <name type="scientific">Brachionus plicatilis</name>
    <name type="common">Marine rotifer</name>
    <name type="synonym">Brachionus muelleri</name>
    <dbReference type="NCBI Taxonomy" id="10195"/>
    <lineage>
        <taxon>Eukaryota</taxon>
        <taxon>Metazoa</taxon>
        <taxon>Spiralia</taxon>
        <taxon>Gnathifera</taxon>
        <taxon>Rotifera</taxon>
        <taxon>Eurotatoria</taxon>
        <taxon>Monogononta</taxon>
        <taxon>Pseudotrocha</taxon>
        <taxon>Ploima</taxon>
        <taxon>Brachionidae</taxon>
        <taxon>Brachionus</taxon>
    </lineage>
</organism>
<keyword evidence="1" id="KW-1133">Transmembrane helix</keyword>
<dbReference type="AlphaFoldDB" id="A0A3M7RVH7"/>
<dbReference type="EMBL" id="REGN01002541">
    <property type="protein sequence ID" value="RNA27459.1"/>
    <property type="molecule type" value="Genomic_DNA"/>
</dbReference>
<comment type="caution">
    <text evidence="2">The sequence shown here is derived from an EMBL/GenBank/DDBJ whole genome shotgun (WGS) entry which is preliminary data.</text>
</comment>
<keyword evidence="1" id="KW-0812">Transmembrane</keyword>
<feature type="transmembrane region" description="Helical" evidence="1">
    <location>
        <begin position="59"/>
        <end position="78"/>
    </location>
</feature>
<gene>
    <name evidence="2" type="ORF">BpHYR1_010868</name>
</gene>
<keyword evidence="1" id="KW-0472">Membrane</keyword>
<keyword evidence="3" id="KW-1185">Reference proteome</keyword>
<evidence type="ECO:0000256" key="1">
    <source>
        <dbReference type="SAM" id="Phobius"/>
    </source>
</evidence>
<sequence length="88" mass="10433">MMRWWGSTRTGLIKTTNCLISNINLINLGKNFMVFRKIKYLKTSPNRHKTTNTRNFQHILILIVREIISFLSNYLAYINHFDLSSMIL</sequence>
<protein>
    <submittedName>
        <fullName evidence="2">Uncharacterized protein</fullName>
    </submittedName>
</protein>
<name>A0A3M7RVH7_BRAPC</name>
<evidence type="ECO:0000313" key="3">
    <source>
        <dbReference type="Proteomes" id="UP000276133"/>
    </source>
</evidence>
<reference evidence="2 3" key="1">
    <citation type="journal article" date="2018" name="Sci. Rep.">
        <title>Genomic signatures of local adaptation to the degree of environmental predictability in rotifers.</title>
        <authorList>
            <person name="Franch-Gras L."/>
            <person name="Hahn C."/>
            <person name="Garcia-Roger E.M."/>
            <person name="Carmona M.J."/>
            <person name="Serra M."/>
            <person name="Gomez A."/>
        </authorList>
    </citation>
    <scope>NUCLEOTIDE SEQUENCE [LARGE SCALE GENOMIC DNA]</scope>
    <source>
        <strain evidence="2">HYR1</strain>
    </source>
</reference>
<accession>A0A3M7RVH7</accession>
<evidence type="ECO:0000313" key="2">
    <source>
        <dbReference type="EMBL" id="RNA27459.1"/>
    </source>
</evidence>